<dbReference type="RefSeq" id="WP_382348037.1">
    <property type="nucleotide sequence ID" value="NZ_JBHMBP010000002.1"/>
</dbReference>
<dbReference type="Gene3D" id="3.30.1310.10">
    <property type="entry name" value="Nucleoid-associated protein YbaB-like domain"/>
    <property type="match status" value="1"/>
</dbReference>
<proteinExistence type="predicted"/>
<gene>
    <name evidence="1" type="ORF">ACFQS3_07680</name>
</gene>
<sequence length="130" mass="13973">MFGEDQIAQQLSAARDTLAQGPGTASGQTEPILAEGAGGRIKVTLGTNGRFERIKMSLSALKDGPEALLDQLAYTLNTALDERSERTAVPGPAADMADVNERAARMQDASIRQFKDMDASIRDLMRRVHG</sequence>
<evidence type="ECO:0000313" key="1">
    <source>
        <dbReference type="EMBL" id="MFC6957075.1"/>
    </source>
</evidence>
<protein>
    <recommendedName>
        <fullName evidence="3">YbaB/EbfC DNA-binding family protein</fullName>
    </recommendedName>
</protein>
<dbReference type="Proteomes" id="UP001596470">
    <property type="component" value="Unassembled WGS sequence"/>
</dbReference>
<comment type="caution">
    <text evidence="1">The sequence shown here is derived from an EMBL/GenBank/DDBJ whole genome shotgun (WGS) entry which is preliminary data.</text>
</comment>
<name>A0ABW2D437_9ACTN</name>
<keyword evidence="2" id="KW-1185">Reference proteome</keyword>
<evidence type="ECO:0000313" key="2">
    <source>
        <dbReference type="Proteomes" id="UP001596470"/>
    </source>
</evidence>
<accession>A0ABW2D437</accession>
<reference evidence="2" key="1">
    <citation type="journal article" date="2019" name="Int. J. Syst. Evol. Microbiol.">
        <title>The Global Catalogue of Microorganisms (GCM) 10K type strain sequencing project: providing services to taxonomists for standard genome sequencing and annotation.</title>
        <authorList>
            <consortium name="The Broad Institute Genomics Platform"/>
            <consortium name="The Broad Institute Genome Sequencing Center for Infectious Disease"/>
            <person name="Wu L."/>
            <person name="Ma J."/>
        </authorList>
    </citation>
    <scope>NUCLEOTIDE SEQUENCE [LARGE SCALE GENOMIC DNA]</scope>
    <source>
        <strain evidence="2">KACC 12634</strain>
    </source>
</reference>
<dbReference type="InterPro" id="IPR036894">
    <property type="entry name" value="YbaB-like_sf"/>
</dbReference>
<organism evidence="1 2">
    <name type="scientific">Glycomyces mayteni</name>
    <dbReference type="NCBI Taxonomy" id="543887"/>
    <lineage>
        <taxon>Bacteria</taxon>
        <taxon>Bacillati</taxon>
        <taxon>Actinomycetota</taxon>
        <taxon>Actinomycetes</taxon>
        <taxon>Glycomycetales</taxon>
        <taxon>Glycomycetaceae</taxon>
        <taxon>Glycomyces</taxon>
    </lineage>
</organism>
<dbReference type="EMBL" id="JBHSYS010000002">
    <property type="protein sequence ID" value="MFC6957075.1"/>
    <property type="molecule type" value="Genomic_DNA"/>
</dbReference>
<evidence type="ECO:0008006" key="3">
    <source>
        <dbReference type="Google" id="ProtNLM"/>
    </source>
</evidence>